<evidence type="ECO:0000256" key="5">
    <source>
        <dbReference type="ARBA" id="ARBA00022692"/>
    </source>
</evidence>
<proteinExistence type="predicted"/>
<sequence length="521" mass="61129">MTLKNMWERSKLRLFWQTRPLISILILGLFFRLLAVVFSSGFAMQDDHFLIIETPWAWSHGYAYNNWLPWDQDTAIPKAQGHSLFYPTLHYLYFETCNFLGVENPKLQMLGVRLLHGLLSLLIVLFSYKITLKLSNQKVANVVGISLALSWAMPFFGVRNLVEMVCIPPLLYGLWLLIKRDFKANWKIYLLAGFWFGIAFSVRLQLAVFYVAFGFCLLLLKQWKGSIALFFGFLIGAFLSQGIIDWYLWGYPFAELIEYINYNSSDAMFDYGGTWQWYKYIIVLTFFSIPIVGLFWLFGTITVAKKYFYLFIPLLIFTLFHTMYPNQQERFIFPMIPIFVILGAIGWNNYRSKSVFWHKKPKIWPWIFGISFTLNLILLIAASTYATKQAKVNSAYYFYEKQKNTPLVIMQEDSFGSDRFYEGSCALFTKFYTGNGQIYSFTINSLAERKAWEKNGKNPDFILLNGGLRLDQRLDYFFQFYPQMEIRALYESSAIDQFLHYMNPKNKNEMVTVVKTNFKPN</sequence>
<feature type="transmembrane region" description="Helical" evidence="9">
    <location>
        <begin position="227"/>
        <end position="249"/>
    </location>
</feature>
<evidence type="ECO:0000256" key="1">
    <source>
        <dbReference type="ARBA" id="ARBA00004127"/>
    </source>
</evidence>
<comment type="subcellular location">
    <subcellularLocation>
        <location evidence="1">Endomembrane system</location>
        <topology evidence="1">Multi-pass membrane protein</topology>
    </subcellularLocation>
    <subcellularLocation>
        <location evidence="2">Endoplasmic reticulum membrane</location>
    </subcellularLocation>
</comment>
<feature type="transmembrane region" description="Helical" evidence="9">
    <location>
        <begin position="307"/>
        <end position="325"/>
    </location>
</feature>
<dbReference type="OrthoDB" id="1465857at2"/>
<feature type="transmembrane region" description="Helical" evidence="9">
    <location>
        <begin position="277"/>
        <end position="298"/>
    </location>
</feature>
<dbReference type="Pfam" id="PF03901">
    <property type="entry name" value="Glyco_transf_22"/>
    <property type="match status" value="1"/>
</dbReference>
<keyword evidence="7 9" id="KW-1133">Transmembrane helix</keyword>
<feature type="transmembrane region" description="Helical" evidence="9">
    <location>
        <begin position="188"/>
        <end position="220"/>
    </location>
</feature>
<evidence type="ECO:0008006" key="12">
    <source>
        <dbReference type="Google" id="ProtNLM"/>
    </source>
</evidence>
<feature type="transmembrane region" description="Helical" evidence="9">
    <location>
        <begin position="363"/>
        <end position="386"/>
    </location>
</feature>
<feature type="transmembrane region" description="Helical" evidence="9">
    <location>
        <begin position="21"/>
        <end position="44"/>
    </location>
</feature>
<feature type="transmembrane region" description="Helical" evidence="9">
    <location>
        <begin position="140"/>
        <end position="162"/>
    </location>
</feature>
<evidence type="ECO:0000256" key="3">
    <source>
        <dbReference type="ARBA" id="ARBA00022676"/>
    </source>
</evidence>
<evidence type="ECO:0000256" key="8">
    <source>
        <dbReference type="ARBA" id="ARBA00023136"/>
    </source>
</evidence>
<keyword evidence="5 9" id="KW-0812">Transmembrane</keyword>
<evidence type="ECO:0000256" key="7">
    <source>
        <dbReference type="ARBA" id="ARBA00022989"/>
    </source>
</evidence>
<protein>
    <recommendedName>
        <fullName evidence="12">Mannosyltransferase</fullName>
    </recommendedName>
</protein>
<dbReference type="Proteomes" id="UP000249248">
    <property type="component" value="Unassembled WGS sequence"/>
</dbReference>
<dbReference type="GO" id="GO:0012505">
    <property type="term" value="C:endomembrane system"/>
    <property type="evidence" value="ECO:0007669"/>
    <property type="project" value="UniProtKB-SubCell"/>
</dbReference>
<keyword evidence="6" id="KW-0256">Endoplasmic reticulum</keyword>
<reference evidence="10 11" key="1">
    <citation type="submission" date="2018-06" db="EMBL/GenBank/DDBJ databases">
        <title>The draft genome sequence of Crocinitomix sp. SM1701.</title>
        <authorList>
            <person name="Zhang X."/>
        </authorList>
    </citation>
    <scope>NUCLEOTIDE SEQUENCE [LARGE SCALE GENOMIC DNA]</scope>
    <source>
        <strain evidence="10 11">SM1701</strain>
    </source>
</reference>
<evidence type="ECO:0000313" key="11">
    <source>
        <dbReference type="Proteomes" id="UP000249248"/>
    </source>
</evidence>
<evidence type="ECO:0000313" key="10">
    <source>
        <dbReference type="EMBL" id="PZE18873.1"/>
    </source>
</evidence>
<feature type="transmembrane region" description="Helical" evidence="9">
    <location>
        <begin position="110"/>
        <end position="128"/>
    </location>
</feature>
<dbReference type="PANTHER" id="PTHR22760">
    <property type="entry name" value="GLYCOSYLTRANSFERASE"/>
    <property type="match status" value="1"/>
</dbReference>
<organism evidence="10 11">
    <name type="scientific">Putridiphycobacter roseus</name>
    <dbReference type="NCBI Taxonomy" id="2219161"/>
    <lineage>
        <taxon>Bacteria</taxon>
        <taxon>Pseudomonadati</taxon>
        <taxon>Bacteroidota</taxon>
        <taxon>Flavobacteriia</taxon>
        <taxon>Flavobacteriales</taxon>
        <taxon>Crocinitomicaceae</taxon>
        <taxon>Putridiphycobacter</taxon>
    </lineage>
</organism>
<keyword evidence="4" id="KW-0808">Transferase</keyword>
<dbReference type="EMBL" id="QKSB01000001">
    <property type="protein sequence ID" value="PZE18873.1"/>
    <property type="molecule type" value="Genomic_DNA"/>
</dbReference>
<dbReference type="RefSeq" id="WP_111061775.1">
    <property type="nucleotide sequence ID" value="NZ_JBHUCU010000007.1"/>
</dbReference>
<feature type="transmembrane region" description="Helical" evidence="9">
    <location>
        <begin position="331"/>
        <end position="351"/>
    </location>
</feature>
<dbReference type="GO" id="GO:0000030">
    <property type="term" value="F:mannosyltransferase activity"/>
    <property type="evidence" value="ECO:0007669"/>
    <property type="project" value="TreeGrafter"/>
</dbReference>
<keyword evidence="3" id="KW-0328">Glycosyltransferase</keyword>
<gene>
    <name evidence="10" type="ORF">DNU06_03320</name>
</gene>
<dbReference type="InterPro" id="IPR005599">
    <property type="entry name" value="GPI_mannosylTrfase"/>
</dbReference>
<evidence type="ECO:0000256" key="4">
    <source>
        <dbReference type="ARBA" id="ARBA00022679"/>
    </source>
</evidence>
<name>A0A2W1NIK1_9FLAO</name>
<keyword evidence="11" id="KW-1185">Reference proteome</keyword>
<dbReference type="AlphaFoldDB" id="A0A2W1NIK1"/>
<evidence type="ECO:0000256" key="6">
    <source>
        <dbReference type="ARBA" id="ARBA00022824"/>
    </source>
</evidence>
<evidence type="ECO:0000256" key="2">
    <source>
        <dbReference type="ARBA" id="ARBA00004586"/>
    </source>
</evidence>
<comment type="caution">
    <text evidence="10">The sequence shown here is derived from an EMBL/GenBank/DDBJ whole genome shotgun (WGS) entry which is preliminary data.</text>
</comment>
<keyword evidence="8 9" id="KW-0472">Membrane</keyword>
<accession>A0A2W1NIK1</accession>
<evidence type="ECO:0000256" key="9">
    <source>
        <dbReference type="SAM" id="Phobius"/>
    </source>
</evidence>